<sequence>MYHFGQAQYLRPIGKRQGTFTRAEWDPMPSVHGSRGIRAGFYLSQHPAYNARYETYNFS</sequence>
<feature type="non-terminal residue" evidence="1">
    <location>
        <position position="59"/>
    </location>
</feature>
<evidence type="ECO:0000313" key="1">
    <source>
        <dbReference type="EMBL" id="TWW07880.1"/>
    </source>
</evidence>
<gene>
    <name evidence="1" type="ORF">E3A20_29890</name>
</gene>
<dbReference type="Proteomes" id="UP000321083">
    <property type="component" value="Unassembled WGS sequence"/>
</dbReference>
<reference evidence="1 2" key="2">
    <citation type="submission" date="2019-08" db="EMBL/GenBank/DDBJ databases">
        <authorList>
            <person name="Henke P."/>
        </authorList>
    </citation>
    <scope>NUCLEOTIDE SEQUENCE [LARGE SCALE GENOMIC DNA]</scope>
    <source>
        <strain evidence="1">Phe10_nw2017</strain>
    </source>
</reference>
<dbReference type="EMBL" id="SRHE01000963">
    <property type="protein sequence ID" value="TWW07880.1"/>
    <property type="molecule type" value="Genomic_DNA"/>
</dbReference>
<accession>A0A5C6LZ13</accession>
<name>A0A5C6LZ13_9PLAN</name>
<comment type="caution">
    <text evidence="1">The sequence shown here is derived from an EMBL/GenBank/DDBJ whole genome shotgun (WGS) entry which is preliminary data.</text>
</comment>
<reference evidence="1 2" key="1">
    <citation type="submission" date="2019-08" db="EMBL/GenBank/DDBJ databases">
        <title>100 year-old enigma solved: identification of Planctomyces bekefii, the type genus and species of the phylum Planctomycetes.</title>
        <authorList>
            <person name="Svetlana D.N."/>
            <person name="Overmann J."/>
        </authorList>
    </citation>
    <scope>NUCLEOTIDE SEQUENCE [LARGE SCALE GENOMIC DNA]</scope>
    <source>
        <strain evidence="1">Phe10_nw2017</strain>
    </source>
</reference>
<protein>
    <submittedName>
        <fullName evidence="1">Uncharacterized protein</fullName>
    </submittedName>
</protein>
<keyword evidence="2" id="KW-1185">Reference proteome</keyword>
<organism evidence="1 2">
    <name type="scientific">Planctomyces bekefii</name>
    <dbReference type="NCBI Taxonomy" id="1653850"/>
    <lineage>
        <taxon>Bacteria</taxon>
        <taxon>Pseudomonadati</taxon>
        <taxon>Planctomycetota</taxon>
        <taxon>Planctomycetia</taxon>
        <taxon>Planctomycetales</taxon>
        <taxon>Planctomycetaceae</taxon>
        <taxon>Planctomyces</taxon>
    </lineage>
</organism>
<evidence type="ECO:0000313" key="2">
    <source>
        <dbReference type="Proteomes" id="UP000321083"/>
    </source>
</evidence>
<dbReference type="AlphaFoldDB" id="A0A5C6LZ13"/>
<proteinExistence type="predicted"/>